<name>A0A679HYH4_9RHOO</name>
<organism evidence="12 13">
    <name type="scientific">Fluviibacter phosphoraccumulans</name>
    <dbReference type="NCBI Taxonomy" id="1751046"/>
    <lineage>
        <taxon>Bacteria</taxon>
        <taxon>Pseudomonadati</taxon>
        <taxon>Pseudomonadota</taxon>
        <taxon>Betaproteobacteria</taxon>
        <taxon>Rhodocyclales</taxon>
        <taxon>Fluviibacteraceae</taxon>
        <taxon>Fluviibacter</taxon>
    </lineage>
</organism>
<evidence type="ECO:0000256" key="4">
    <source>
        <dbReference type="ARBA" id="ARBA00022642"/>
    </source>
</evidence>
<comment type="pathway">
    <text evidence="2 11">Cofactor biosynthesis; NAD(+) biosynthesis; deamido-NAD(+) from nicotinate D-ribonucleotide: step 1/1.</text>
</comment>
<dbReference type="CDD" id="cd02165">
    <property type="entry name" value="NMNAT"/>
    <property type="match status" value="1"/>
</dbReference>
<evidence type="ECO:0000256" key="3">
    <source>
        <dbReference type="ARBA" id="ARBA00009014"/>
    </source>
</evidence>
<dbReference type="UniPathway" id="UPA00253">
    <property type="reaction ID" value="UER00332"/>
</dbReference>
<evidence type="ECO:0000256" key="1">
    <source>
        <dbReference type="ARBA" id="ARBA00002324"/>
    </source>
</evidence>
<keyword evidence="4 11" id="KW-0662">Pyridine nucleotide biosynthesis</keyword>
<dbReference type="RefSeq" id="WP_202930735.1">
    <property type="nucleotide sequence ID" value="NZ_AP019011.1"/>
</dbReference>
<evidence type="ECO:0000256" key="8">
    <source>
        <dbReference type="ARBA" id="ARBA00022840"/>
    </source>
</evidence>
<reference evidence="13" key="1">
    <citation type="submission" date="2020-01" db="EMBL/GenBank/DDBJ databases">
        <title>Phosphoaccumulans saitamaens gen. nov., sp. nov., a polyphosphate accumulating bacterium isolated from surface river water.</title>
        <authorList>
            <person name="Watanabe K."/>
            <person name="Suda W."/>
        </authorList>
    </citation>
    <scope>NUCLEOTIDE SEQUENCE [LARGE SCALE GENOMIC DNA]</scope>
    <source>
        <strain evidence="13">ICHIAU1</strain>
    </source>
</reference>
<dbReference type="Proteomes" id="UP000463961">
    <property type="component" value="Chromosome"/>
</dbReference>
<keyword evidence="13" id="KW-1185">Reference proteome</keyword>
<protein>
    <recommendedName>
        <fullName evidence="11">Probable nicotinate-nucleotide adenylyltransferase</fullName>
        <ecNumber evidence="11">2.7.7.18</ecNumber>
    </recommendedName>
    <alternativeName>
        <fullName evidence="11">Deamido-NAD(+) diphosphorylase</fullName>
    </alternativeName>
    <alternativeName>
        <fullName evidence="11">Deamido-NAD(+) pyrophosphorylase</fullName>
    </alternativeName>
    <alternativeName>
        <fullName evidence="11">Nicotinate mononucleotide adenylyltransferase</fullName>
        <shortName evidence="11">NaMN adenylyltransferase</shortName>
    </alternativeName>
</protein>
<dbReference type="InterPro" id="IPR014729">
    <property type="entry name" value="Rossmann-like_a/b/a_fold"/>
</dbReference>
<dbReference type="PANTHER" id="PTHR39321">
    <property type="entry name" value="NICOTINATE-NUCLEOTIDE ADENYLYLTRANSFERASE-RELATED"/>
    <property type="match status" value="1"/>
</dbReference>
<accession>A0A679HYH4</accession>
<evidence type="ECO:0000313" key="12">
    <source>
        <dbReference type="EMBL" id="BBU68428.1"/>
    </source>
</evidence>
<gene>
    <name evidence="11 12" type="primary">nadD</name>
    <name evidence="12" type="ORF">ICHIAU1_07110</name>
</gene>
<evidence type="ECO:0000256" key="2">
    <source>
        <dbReference type="ARBA" id="ARBA00005019"/>
    </source>
</evidence>
<dbReference type="SUPFAM" id="SSF52374">
    <property type="entry name" value="Nucleotidylyl transferase"/>
    <property type="match status" value="1"/>
</dbReference>
<evidence type="ECO:0000256" key="7">
    <source>
        <dbReference type="ARBA" id="ARBA00022741"/>
    </source>
</evidence>
<dbReference type="EMBL" id="AP022345">
    <property type="protein sequence ID" value="BBU68428.1"/>
    <property type="molecule type" value="Genomic_DNA"/>
</dbReference>
<dbReference type="HAMAP" id="MF_00244">
    <property type="entry name" value="NaMN_adenylyltr"/>
    <property type="match status" value="1"/>
</dbReference>
<dbReference type="InterPro" id="IPR005248">
    <property type="entry name" value="NadD/NMNAT"/>
</dbReference>
<dbReference type="InterPro" id="IPR004821">
    <property type="entry name" value="Cyt_trans-like"/>
</dbReference>
<sequence length="204" mass="22435">MHVGHLQLAQDAIAALGLDALRCIPAGQPPHRQAPQASAEQRLAMATRAFANCPRCTVDASEVLQTGPSWTIRTLARLKHHEPAASHVLILGADALLGLPSWHRWQELLDYAHIAVANRPESPLLPAQMPEPLRSFWADHYTDDLLQLQQQPAGCLVSFTIAPCTVSATQVRQDIAQGRPITGLVPETVENYIIQHHLYQQTAH</sequence>
<dbReference type="Gene3D" id="3.40.50.620">
    <property type="entry name" value="HUPs"/>
    <property type="match status" value="1"/>
</dbReference>
<dbReference type="PANTHER" id="PTHR39321:SF3">
    <property type="entry name" value="PHOSPHOPANTETHEINE ADENYLYLTRANSFERASE"/>
    <property type="match status" value="1"/>
</dbReference>
<dbReference type="GO" id="GO:0004515">
    <property type="term" value="F:nicotinate-nucleotide adenylyltransferase activity"/>
    <property type="evidence" value="ECO:0007669"/>
    <property type="project" value="UniProtKB-UniRule"/>
</dbReference>
<dbReference type="EC" id="2.7.7.18" evidence="11"/>
<keyword evidence="7 11" id="KW-0547">Nucleotide-binding</keyword>
<evidence type="ECO:0000256" key="9">
    <source>
        <dbReference type="ARBA" id="ARBA00023027"/>
    </source>
</evidence>
<evidence type="ECO:0000313" key="13">
    <source>
        <dbReference type="Proteomes" id="UP000463961"/>
    </source>
</evidence>
<keyword evidence="9 11" id="KW-0520">NAD</keyword>
<keyword evidence="6 11" id="KW-0548">Nucleotidyltransferase</keyword>
<comment type="catalytic activity">
    <reaction evidence="10 11">
        <text>nicotinate beta-D-ribonucleotide + ATP + H(+) = deamido-NAD(+) + diphosphate</text>
        <dbReference type="Rhea" id="RHEA:22860"/>
        <dbReference type="ChEBI" id="CHEBI:15378"/>
        <dbReference type="ChEBI" id="CHEBI:30616"/>
        <dbReference type="ChEBI" id="CHEBI:33019"/>
        <dbReference type="ChEBI" id="CHEBI:57502"/>
        <dbReference type="ChEBI" id="CHEBI:58437"/>
        <dbReference type="EC" id="2.7.7.18"/>
    </reaction>
</comment>
<evidence type="ECO:0000256" key="10">
    <source>
        <dbReference type="ARBA" id="ARBA00048721"/>
    </source>
</evidence>
<keyword evidence="5 11" id="KW-0808">Transferase</keyword>
<evidence type="ECO:0000256" key="6">
    <source>
        <dbReference type="ARBA" id="ARBA00022695"/>
    </source>
</evidence>
<proteinExistence type="inferred from homology"/>
<dbReference type="NCBIfam" id="NF000839">
    <property type="entry name" value="PRK00071.1-1"/>
    <property type="match status" value="1"/>
</dbReference>
<evidence type="ECO:0000256" key="5">
    <source>
        <dbReference type="ARBA" id="ARBA00022679"/>
    </source>
</evidence>
<dbReference type="GO" id="GO:0005524">
    <property type="term" value="F:ATP binding"/>
    <property type="evidence" value="ECO:0007669"/>
    <property type="project" value="UniProtKB-KW"/>
</dbReference>
<dbReference type="NCBIfam" id="TIGR00482">
    <property type="entry name" value="nicotinate (nicotinamide) nucleotide adenylyltransferase"/>
    <property type="match status" value="1"/>
</dbReference>
<dbReference type="GO" id="GO:0009435">
    <property type="term" value="P:NAD+ biosynthetic process"/>
    <property type="evidence" value="ECO:0007669"/>
    <property type="project" value="UniProtKB-UniRule"/>
</dbReference>
<comment type="function">
    <text evidence="1 11">Catalyzes the reversible adenylation of nicotinate mononucleotide (NaMN) to nicotinic acid adenine dinucleotide (NaAD).</text>
</comment>
<evidence type="ECO:0000256" key="11">
    <source>
        <dbReference type="HAMAP-Rule" id="MF_00244"/>
    </source>
</evidence>
<dbReference type="Pfam" id="PF01467">
    <property type="entry name" value="CTP_transf_like"/>
    <property type="match status" value="1"/>
</dbReference>
<keyword evidence="8 11" id="KW-0067">ATP-binding</keyword>
<comment type="similarity">
    <text evidence="3 11">Belongs to the NadD family.</text>
</comment>
<dbReference type="AlphaFoldDB" id="A0A679HYH4"/>